<dbReference type="PANTHER" id="PTHR37397">
    <property type="entry name" value="SI:CH211-183D21.1"/>
    <property type="match status" value="1"/>
</dbReference>
<keyword evidence="1" id="KW-1133">Transmembrane helix</keyword>
<proteinExistence type="predicted"/>
<name>A0A9D3QJH4_MEGAT</name>
<dbReference type="PANTHER" id="PTHR37397:SF1">
    <property type="entry name" value="LTD DOMAIN-CONTAINING PROTEIN"/>
    <property type="match status" value="1"/>
</dbReference>
<comment type="caution">
    <text evidence="4">The sequence shown here is derived from an EMBL/GenBank/DDBJ whole genome shotgun (WGS) entry which is preliminary data.</text>
</comment>
<keyword evidence="1" id="KW-0812">Transmembrane</keyword>
<feature type="signal peptide" evidence="2">
    <location>
        <begin position="1"/>
        <end position="27"/>
    </location>
</feature>
<dbReference type="Proteomes" id="UP001046870">
    <property type="component" value="Chromosome 1"/>
</dbReference>
<dbReference type="InterPro" id="IPR001322">
    <property type="entry name" value="Lamin_tail_dom"/>
</dbReference>
<evidence type="ECO:0000256" key="1">
    <source>
        <dbReference type="SAM" id="Phobius"/>
    </source>
</evidence>
<dbReference type="AlphaFoldDB" id="A0A9D3QJH4"/>
<evidence type="ECO:0000259" key="3">
    <source>
        <dbReference type="PROSITE" id="PS51841"/>
    </source>
</evidence>
<accession>A0A9D3QJH4</accession>
<protein>
    <recommendedName>
        <fullName evidence="3">LTD domain-containing protein</fullName>
    </recommendedName>
</protein>
<sequence>MALRLTLPLTIILGAFLTLMLASSVASEACLMISEVNADNPKLDTTEFVELYHSSGQRTALDGYTLVFYNGNGNIAYKVIDLQGYTTDAWGFFLVGSVDVQPRPAVPLPPNTVQNGPDAIVLYRSGAVQYSERMNVTAAGMVDAIVYTTRRSGDAEFLASSLTPGSPAFVEDDTAHEGDESIERCWQSAGSWTFQVAPPSPGQRNRCTPSKSPDARINELRLGGGKTEVFVELDVPWPTDPLVLVLLDGGTDTVRFSMDVQTSREGLLVISSGKSGGNITLLPGDHSVLMPQAASSGAVIVYSGRAADFPVGSFLSLQQPLDAFVYTGPEGTPSDNLTETLIPGRGAFQLSPRLDGGAVTLSRCGTANWNRDPGVFAEAPQTPGQVNQCLLPKNCPHNVVIPEGTAVPPQPPHWDPSSPHNFLLSEVNADTPGAAEDSEFIEIWHPSGRRMSLEGVWLLLFNGHNSKPYREISLSGHFTNAQGYFLLGSDKVNPTPSIRLPPNTVQNGPDAVALYRSPYGPPSVTEGGIPTRGLLDAIVYRLPGSDKEARDLSDALTPGQIPLLEDPMFLAGDETLSRCNSLQSADLSAFVVTSPTPLRKNDCPKPPTLAPPPEGVVINEVGSAHWSNDSRQESFVELLGPPSTGLHSLVLVVFEQGHSRATLALPLTGTTGEDGYYLIGNVTGADQALPLGVSGTAVPSQGAVALCHGTVSSCTTATPASSHSLTDTVVFSEDSQLLSTLVISKGQQVMPTLSSVQGPASLSRCACCEVKSPWAWTTSSQTPRHPNLCPSSAFSSSIDLCLWPSAGNGEQHLPNCSGWKQEGGSRQRMEMAVYLEKQCHCGISAPNLQGANFSCAAGWLCVRGNIQALSDHQRALIEQTSRAHCSHSLGVRCSSTTDSSVDSRSGLVWQIGLVVGVLLLLVLGVVLFTYFRRKRNPLDYFSMELSEHAEGPAEA</sequence>
<keyword evidence="2" id="KW-0732">Signal</keyword>
<evidence type="ECO:0000313" key="4">
    <source>
        <dbReference type="EMBL" id="KAG7492059.1"/>
    </source>
</evidence>
<dbReference type="OrthoDB" id="10069759at2759"/>
<evidence type="ECO:0000313" key="5">
    <source>
        <dbReference type="Proteomes" id="UP001046870"/>
    </source>
</evidence>
<feature type="transmembrane region" description="Helical" evidence="1">
    <location>
        <begin position="907"/>
        <end position="931"/>
    </location>
</feature>
<feature type="domain" description="LTD" evidence="3">
    <location>
        <begin position="18"/>
        <end position="166"/>
    </location>
</feature>
<reference evidence="4" key="1">
    <citation type="submission" date="2021-01" db="EMBL/GenBank/DDBJ databases">
        <authorList>
            <person name="Zahm M."/>
            <person name="Roques C."/>
            <person name="Cabau C."/>
            <person name="Klopp C."/>
            <person name="Donnadieu C."/>
            <person name="Jouanno E."/>
            <person name="Lampietro C."/>
            <person name="Louis A."/>
            <person name="Herpin A."/>
            <person name="Echchiki A."/>
            <person name="Berthelot C."/>
            <person name="Parey E."/>
            <person name="Roest-Crollius H."/>
            <person name="Braasch I."/>
            <person name="Postlethwait J."/>
            <person name="Bobe J."/>
            <person name="Montfort J."/>
            <person name="Bouchez O."/>
            <person name="Begum T."/>
            <person name="Mejri S."/>
            <person name="Adams A."/>
            <person name="Chen W.-J."/>
            <person name="Guiguen Y."/>
        </authorList>
    </citation>
    <scope>NUCLEOTIDE SEQUENCE</scope>
    <source>
        <strain evidence="4">YG-15Mar2019-1</strain>
        <tissue evidence="4">Brain</tissue>
    </source>
</reference>
<evidence type="ECO:0000256" key="2">
    <source>
        <dbReference type="SAM" id="SignalP"/>
    </source>
</evidence>
<dbReference type="PROSITE" id="PS51841">
    <property type="entry name" value="LTD"/>
    <property type="match status" value="1"/>
</dbReference>
<organism evidence="4 5">
    <name type="scientific">Megalops atlanticus</name>
    <name type="common">Tarpon</name>
    <name type="synonym">Clupea gigantea</name>
    <dbReference type="NCBI Taxonomy" id="7932"/>
    <lineage>
        <taxon>Eukaryota</taxon>
        <taxon>Metazoa</taxon>
        <taxon>Chordata</taxon>
        <taxon>Craniata</taxon>
        <taxon>Vertebrata</taxon>
        <taxon>Euteleostomi</taxon>
        <taxon>Actinopterygii</taxon>
        <taxon>Neopterygii</taxon>
        <taxon>Teleostei</taxon>
        <taxon>Elopiformes</taxon>
        <taxon>Megalopidae</taxon>
        <taxon>Megalops</taxon>
    </lineage>
</organism>
<gene>
    <name evidence="4" type="ORF">MATL_G00010290</name>
</gene>
<keyword evidence="1" id="KW-0472">Membrane</keyword>
<keyword evidence="5" id="KW-1185">Reference proteome</keyword>
<dbReference type="EMBL" id="JAFDVH010000001">
    <property type="protein sequence ID" value="KAG7492059.1"/>
    <property type="molecule type" value="Genomic_DNA"/>
</dbReference>
<feature type="chain" id="PRO_5038955058" description="LTD domain-containing protein" evidence="2">
    <location>
        <begin position="28"/>
        <end position="955"/>
    </location>
</feature>